<reference evidence="1" key="1">
    <citation type="submission" date="2011-11" db="EMBL/GenBank/DDBJ databases">
        <title>Improved High-Quality Draft sequence of Desulfovibrio sp. U5L.</title>
        <authorList>
            <consortium name="US DOE Joint Genome Institute"/>
            <person name="Lucas S."/>
            <person name="Han J."/>
            <person name="Lapidus A."/>
            <person name="Cheng J.-F."/>
            <person name="Goodwin L."/>
            <person name="Pitluck S."/>
            <person name="Peters L."/>
            <person name="Ovchinnikova G."/>
            <person name="Held B."/>
            <person name="Detter J.C."/>
            <person name="Han C."/>
            <person name="Tapia R."/>
            <person name="Land M."/>
            <person name="Hauser L."/>
            <person name="Kyrpides N."/>
            <person name="Ivanova N."/>
            <person name="Pagani I."/>
            <person name="Gabster J."/>
            <person name="Walker C."/>
            <person name="Stolyar S."/>
            <person name="Stahl D."/>
            <person name="Arkin A."/>
            <person name="Dehal P."/>
            <person name="Hazen T."/>
            <person name="Woyke T."/>
        </authorList>
    </citation>
    <scope>NUCLEOTIDE SEQUENCE [LARGE SCALE GENOMIC DNA]</scope>
    <source>
        <strain evidence="1">U5L</strain>
    </source>
</reference>
<organism evidence="1">
    <name type="scientific">Desulfovibrio sp. U5L</name>
    <dbReference type="NCBI Taxonomy" id="596152"/>
    <lineage>
        <taxon>Bacteria</taxon>
        <taxon>Pseudomonadati</taxon>
        <taxon>Thermodesulfobacteriota</taxon>
        <taxon>Desulfovibrionia</taxon>
        <taxon>Desulfovibrionales</taxon>
        <taxon>Desulfovibrionaceae</taxon>
        <taxon>Desulfovibrio</taxon>
    </lineage>
</organism>
<gene>
    <name evidence="1" type="ORF">DesU5LDRAFT_0212</name>
</gene>
<accession>I2PWM2</accession>
<protein>
    <submittedName>
        <fullName evidence="1">Uncharacterized protein</fullName>
    </submittedName>
</protein>
<evidence type="ECO:0000313" key="1">
    <source>
        <dbReference type="EMBL" id="EIG51928.1"/>
    </source>
</evidence>
<proteinExistence type="predicted"/>
<name>I2PWM2_9BACT</name>
<dbReference type="HOGENOM" id="CLU_2355215_0_0_7"/>
<dbReference type="AlphaFoldDB" id="I2PWM2"/>
<dbReference type="STRING" id="596152.DesU5LDRAFT_0212"/>
<sequence length="96" mass="10776">MNPDQPVHAVEAKRLRDLTDRIVTLSIDSGALADLLFAKANIANREDDLSEPLHFVARFLERIRDTLTGIEEEMNDLARPDIDLAELARLVRGPKS</sequence>
<dbReference type="EMBL" id="JH600068">
    <property type="protein sequence ID" value="EIG51928.1"/>
    <property type="molecule type" value="Genomic_DNA"/>
</dbReference>